<dbReference type="GO" id="GO:0000398">
    <property type="term" value="P:mRNA splicing, via spliceosome"/>
    <property type="evidence" value="ECO:0007669"/>
    <property type="project" value="UniProtKB-ARBA"/>
</dbReference>
<comment type="catalytic activity">
    <reaction evidence="11">
        <text>ATP + H2O = ADP + phosphate + H(+)</text>
        <dbReference type="Rhea" id="RHEA:13065"/>
        <dbReference type="ChEBI" id="CHEBI:15377"/>
        <dbReference type="ChEBI" id="CHEBI:15378"/>
        <dbReference type="ChEBI" id="CHEBI:30616"/>
        <dbReference type="ChEBI" id="CHEBI:43474"/>
        <dbReference type="ChEBI" id="CHEBI:456216"/>
        <dbReference type="EC" id="3.6.4.13"/>
    </reaction>
</comment>
<evidence type="ECO:0000256" key="5">
    <source>
        <dbReference type="ARBA" id="ARBA00022801"/>
    </source>
</evidence>
<feature type="domain" description="Helicase ATP-binding" evidence="13">
    <location>
        <begin position="399"/>
        <end position="553"/>
    </location>
</feature>
<keyword evidence="5" id="KW-0378">Hydrolase</keyword>
<dbReference type="Pfam" id="PF07717">
    <property type="entry name" value="OB_NTP_bind"/>
    <property type="match status" value="1"/>
</dbReference>
<evidence type="ECO:0000256" key="11">
    <source>
        <dbReference type="ARBA" id="ARBA00047984"/>
    </source>
</evidence>
<evidence type="ECO:0000259" key="14">
    <source>
        <dbReference type="PROSITE" id="PS51194"/>
    </source>
</evidence>
<evidence type="ECO:0000256" key="7">
    <source>
        <dbReference type="ARBA" id="ARBA00022840"/>
    </source>
</evidence>
<evidence type="ECO:0000313" key="15">
    <source>
        <dbReference type="EMBL" id="KNC53325.1"/>
    </source>
</evidence>
<feature type="compositionally biased region" description="Basic residues" evidence="12">
    <location>
        <begin position="1096"/>
        <end position="1108"/>
    </location>
</feature>
<accession>A0A0L0DM33</accession>
<dbReference type="InterPro" id="IPR001650">
    <property type="entry name" value="Helicase_C-like"/>
</dbReference>
<dbReference type="FunFam" id="3.40.50.300:FF:000615">
    <property type="entry name" value="pre-mRNA-splicing factor ATP-dependent RNA helicase DEAH7"/>
    <property type="match status" value="1"/>
</dbReference>
<dbReference type="CDD" id="cd18791">
    <property type="entry name" value="SF2_C_RHA"/>
    <property type="match status" value="1"/>
</dbReference>
<feature type="domain" description="Helicase C-terminal" evidence="14">
    <location>
        <begin position="575"/>
        <end position="750"/>
    </location>
</feature>
<keyword evidence="9" id="KW-0539">Nucleus</keyword>
<feature type="region of interest" description="Disordered" evidence="12">
    <location>
        <begin position="64"/>
        <end position="163"/>
    </location>
</feature>
<evidence type="ECO:0000256" key="10">
    <source>
        <dbReference type="ARBA" id="ARBA00038040"/>
    </source>
</evidence>
<dbReference type="GO" id="GO:0005524">
    <property type="term" value="F:ATP binding"/>
    <property type="evidence" value="ECO:0007669"/>
    <property type="project" value="UniProtKB-KW"/>
</dbReference>
<dbReference type="SMART" id="SM00847">
    <property type="entry name" value="HA2"/>
    <property type="match status" value="1"/>
</dbReference>
<dbReference type="STRING" id="461836.A0A0L0DM33"/>
<dbReference type="PANTHER" id="PTHR18934:SF91">
    <property type="entry name" value="PRE-MRNA-SPLICING FACTOR ATP-DEPENDENT RNA HELICASE PRP16"/>
    <property type="match status" value="1"/>
</dbReference>
<dbReference type="Pfam" id="PF00270">
    <property type="entry name" value="DEAD"/>
    <property type="match status" value="1"/>
</dbReference>
<evidence type="ECO:0000256" key="6">
    <source>
        <dbReference type="ARBA" id="ARBA00022806"/>
    </source>
</evidence>
<evidence type="ECO:0000259" key="13">
    <source>
        <dbReference type="PROSITE" id="PS51192"/>
    </source>
</evidence>
<evidence type="ECO:0000256" key="2">
    <source>
        <dbReference type="ARBA" id="ARBA00012552"/>
    </source>
</evidence>
<keyword evidence="4" id="KW-0547">Nucleotide-binding</keyword>
<evidence type="ECO:0000256" key="4">
    <source>
        <dbReference type="ARBA" id="ARBA00022741"/>
    </source>
</evidence>
<dbReference type="PROSITE" id="PS51194">
    <property type="entry name" value="HELICASE_CTER"/>
    <property type="match status" value="1"/>
</dbReference>
<dbReference type="InterPro" id="IPR007502">
    <property type="entry name" value="Helicase-assoc_dom"/>
</dbReference>
<evidence type="ECO:0000256" key="8">
    <source>
        <dbReference type="ARBA" id="ARBA00023187"/>
    </source>
</evidence>
<reference evidence="15 16" key="1">
    <citation type="submission" date="2010-05" db="EMBL/GenBank/DDBJ databases">
        <title>The Genome Sequence of Thecamonas trahens ATCC 50062.</title>
        <authorList>
            <consortium name="The Broad Institute Genome Sequencing Platform"/>
            <person name="Russ C."/>
            <person name="Cuomo C."/>
            <person name="Shea T."/>
            <person name="Young S.K."/>
            <person name="Zeng Q."/>
            <person name="Koehrsen M."/>
            <person name="Haas B."/>
            <person name="Borodovsky M."/>
            <person name="Guigo R."/>
            <person name="Alvarado L."/>
            <person name="Berlin A."/>
            <person name="Bochicchio J."/>
            <person name="Borenstein D."/>
            <person name="Chapman S."/>
            <person name="Chen Z."/>
            <person name="Freedman E."/>
            <person name="Gellesch M."/>
            <person name="Goldberg J."/>
            <person name="Griggs A."/>
            <person name="Gujja S."/>
            <person name="Heilman E."/>
            <person name="Heiman D."/>
            <person name="Hepburn T."/>
            <person name="Howarth C."/>
            <person name="Jen D."/>
            <person name="Larson L."/>
            <person name="Mehta T."/>
            <person name="Park D."/>
            <person name="Pearson M."/>
            <person name="Roberts A."/>
            <person name="Saif S."/>
            <person name="Shenoy N."/>
            <person name="Sisk P."/>
            <person name="Stolte C."/>
            <person name="Sykes S."/>
            <person name="Thomson T."/>
            <person name="Walk T."/>
            <person name="White J."/>
            <person name="Yandava C."/>
            <person name="Burger G."/>
            <person name="Gray M.W."/>
            <person name="Holland P.W.H."/>
            <person name="King N."/>
            <person name="Lang F.B.F."/>
            <person name="Roger A.J."/>
            <person name="Ruiz-Trillo I."/>
            <person name="Lander E."/>
            <person name="Nusbaum C."/>
        </authorList>
    </citation>
    <scope>NUCLEOTIDE SEQUENCE [LARGE SCALE GENOMIC DNA]</scope>
    <source>
        <strain evidence="15 16">ATCC 50062</strain>
    </source>
</reference>
<gene>
    <name evidence="15" type="ORF">AMSG_12204</name>
</gene>
<dbReference type="GO" id="GO:0003723">
    <property type="term" value="F:RNA binding"/>
    <property type="evidence" value="ECO:0007669"/>
    <property type="project" value="TreeGrafter"/>
</dbReference>
<feature type="compositionally biased region" description="Pro residues" evidence="12">
    <location>
        <begin position="1069"/>
        <end position="1083"/>
    </location>
</feature>
<feature type="region of interest" description="Disordered" evidence="12">
    <location>
        <begin position="1027"/>
        <end position="1115"/>
    </location>
</feature>
<dbReference type="AlphaFoldDB" id="A0A0L0DM33"/>
<dbReference type="PROSITE" id="PS00690">
    <property type="entry name" value="DEAH_ATP_HELICASE"/>
    <property type="match status" value="1"/>
</dbReference>
<dbReference type="SMART" id="SM00487">
    <property type="entry name" value="DEXDc"/>
    <property type="match status" value="1"/>
</dbReference>
<organism evidence="15 16">
    <name type="scientific">Thecamonas trahens ATCC 50062</name>
    <dbReference type="NCBI Taxonomy" id="461836"/>
    <lineage>
        <taxon>Eukaryota</taxon>
        <taxon>Apusozoa</taxon>
        <taxon>Apusomonadida</taxon>
        <taxon>Apusomonadidae</taxon>
        <taxon>Thecamonas</taxon>
    </lineage>
</organism>
<evidence type="ECO:0000256" key="3">
    <source>
        <dbReference type="ARBA" id="ARBA00022664"/>
    </source>
</evidence>
<dbReference type="InterPro" id="IPR011709">
    <property type="entry name" value="DEAD-box_helicase_OB_fold"/>
</dbReference>
<comment type="subcellular location">
    <subcellularLocation>
        <location evidence="1">Nucleus</location>
    </subcellularLocation>
</comment>
<dbReference type="Gene3D" id="1.20.120.1080">
    <property type="match status" value="1"/>
</dbReference>
<keyword evidence="3" id="KW-0507">mRNA processing</keyword>
<dbReference type="SMART" id="SM00490">
    <property type="entry name" value="HELICc"/>
    <property type="match status" value="1"/>
</dbReference>
<dbReference type="RefSeq" id="XP_013754603.1">
    <property type="nucleotide sequence ID" value="XM_013899149.1"/>
</dbReference>
<feature type="compositionally biased region" description="Basic and acidic residues" evidence="12">
    <location>
        <begin position="147"/>
        <end position="157"/>
    </location>
</feature>
<evidence type="ECO:0000256" key="12">
    <source>
        <dbReference type="SAM" id="MobiDB-lite"/>
    </source>
</evidence>
<keyword evidence="7" id="KW-0067">ATP-binding</keyword>
<keyword evidence="6" id="KW-0347">Helicase</keyword>
<feature type="compositionally biased region" description="Low complexity" evidence="12">
    <location>
        <begin position="1027"/>
        <end position="1050"/>
    </location>
</feature>
<feature type="region of interest" description="Disordered" evidence="12">
    <location>
        <begin position="345"/>
        <end position="379"/>
    </location>
</feature>
<dbReference type="Proteomes" id="UP000054408">
    <property type="component" value="Unassembled WGS sequence"/>
</dbReference>
<dbReference type="InterPro" id="IPR011545">
    <property type="entry name" value="DEAD/DEAH_box_helicase_dom"/>
</dbReference>
<dbReference type="OrthoDB" id="10253254at2759"/>
<evidence type="ECO:0000256" key="1">
    <source>
        <dbReference type="ARBA" id="ARBA00004123"/>
    </source>
</evidence>
<dbReference type="EMBL" id="GL349480">
    <property type="protein sequence ID" value="KNC53325.1"/>
    <property type="molecule type" value="Genomic_DNA"/>
</dbReference>
<dbReference type="Gene3D" id="3.40.50.300">
    <property type="entry name" value="P-loop containing nucleotide triphosphate hydrolases"/>
    <property type="match status" value="2"/>
</dbReference>
<feature type="compositionally biased region" description="Low complexity" evidence="12">
    <location>
        <begin position="127"/>
        <end position="139"/>
    </location>
</feature>
<dbReference type="EC" id="3.6.4.13" evidence="2"/>
<dbReference type="Pfam" id="PF04408">
    <property type="entry name" value="WHD_HA2"/>
    <property type="match status" value="1"/>
</dbReference>
<dbReference type="eggNOG" id="KOG0924">
    <property type="taxonomic scope" value="Eukaryota"/>
</dbReference>
<evidence type="ECO:0000256" key="9">
    <source>
        <dbReference type="ARBA" id="ARBA00023242"/>
    </source>
</evidence>
<dbReference type="PROSITE" id="PS51192">
    <property type="entry name" value="HELICASE_ATP_BIND_1"/>
    <property type="match status" value="1"/>
</dbReference>
<name>A0A0L0DM33_THETB</name>
<protein>
    <recommendedName>
        <fullName evidence="2">RNA helicase</fullName>
        <ecNumber evidence="2">3.6.4.13</ecNumber>
    </recommendedName>
</protein>
<comment type="similarity">
    <text evidence="10">Belongs to the DEAD box helicase family. DEAH subfamily. PRP16 sub-subfamily.</text>
</comment>
<dbReference type="SUPFAM" id="SSF52540">
    <property type="entry name" value="P-loop containing nucleoside triphosphate hydrolases"/>
    <property type="match status" value="1"/>
</dbReference>
<dbReference type="Pfam" id="PF21010">
    <property type="entry name" value="HA2_C"/>
    <property type="match status" value="1"/>
</dbReference>
<feature type="compositionally biased region" description="Polar residues" evidence="12">
    <location>
        <begin position="368"/>
        <end position="379"/>
    </location>
</feature>
<dbReference type="InterPro" id="IPR048333">
    <property type="entry name" value="HA2_WH"/>
</dbReference>
<dbReference type="InterPro" id="IPR002464">
    <property type="entry name" value="DNA/RNA_helicase_DEAH_CS"/>
</dbReference>
<proteinExistence type="inferred from homology"/>
<dbReference type="GO" id="GO:0003724">
    <property type="term" value="F:RNA helicase activity"/>
    <property type="evidence" value="ECO:0007669"/>
    <property type="project" value="UniProtKB-EC"/>
</dbReference>
<dbReference type="InterPro" id="IPR014001">
    <property type="entry name" value="Helicase_ATP-bd"/>
</dbReference>
<dbReference type="InterPro" id="IPR027417">
    <property type="entry name" value="P-loop_NTPase"/>
</dbReference>
<evidence type="ECO:0000313" key="16">
    <source>
        <dbReference type="Proteomes" id="UP000054408"/>
    </source>
</evidence>
<dbReference type="FunFam" id="1.20.120.1080:FF:000018">
    <property type="entry name" value="Pre-mRNA-splicing factor ATP-dependent RNA helicase prp16"/>
    <property type="match status" value="1"/>
</dbReference>
<dbReference type="GO" id="GO:0005634">
    <property type="term" value="C:nucleus"/>
    <property type="evidence" value="ECO:0007669"/>
    <property type="project" value="UniProtKB-SubCell"/>
</dbReference>
<keyword evidence="16" id="KW-1185">Reference proteome</keyword>
<dbReference type="Pfam" id="PF00271">
    <property type="entry name" value="Helicase_C"/>
    <property type="match status" value="1"/>
</dbReference>
<dbReference type="GO" id="GO:0016787">
    <property type="term" value="F:hydrolase activity"/>
    <property type="evidence" value="ECO:0007669"/>
    <property type="project" value="UniProtKB-KW"/>
</dbReference>
<dbReference type="PANTHER" id="PTHR18934">
    <property type="entry name" value="ATP-DEPENDENT RNA HELICASE"/>
    <property type="match status" value="1"/>
</dbReference>
<sequence length="1136" mass="123164">MGDERVAETFALWMGNELNMPTTDARVGAAALAAARAASSADDLVARLSEFGKVSTETAQEMLDEIGQGSRRQPAGMGLKRRRSPEGGAAGERKRAKSGVAPADARLLSFGNEQRGSRGDASRIRPRSAASSAPAPAASMEDVEAEVLEREGDREWYNDDGGVYDPDADPWVVAAEAAPEARMEAGAHLAKQQVGSLTAKQAAYTSALDKWERDRMASSGVKGVRKVRTLLAGDDDESHLRVHMLVTLSVPPFLDGRIKYTKQSSMVSCVKDPTSDMAVIARKGSAALREFRARAERLKAEGQYWKLAGTQLGKLMRVSAAEENAQDDARLSAIQRQLRAQKRAEESALEAAAQSGDTRAASQYGAGKTSTAGERATASESLAATRKSLPIYTVRDKLLQVIRENRVVVIIGETGSGKTLSFRSGLKIGCTQPRRVAAMSVAKRVAEEVGVPLGAEVGYSIRFEDMTSPTTRIKYMTDGMLLRESLRDSALDGYSVLVLDEAHERSLNTDVLFGLLHRVLAQRLDLKVIVTSATMDADKFSAFFGGVPIFSIPGRTYPVDVLFSKTVQEDYVDAAVNQILRIHLSQPVGDILVFMTGQAEVEAVCQLAMEKLDELDTPAPLLMLPIYSQLPADMQSRVFEAAPPGFRKCVVATNIAETSLTVDGIVYVVDCGYCKTKAFNPRIGMDALLVTPISQANANQRSGRAGRTGPGTAYRLYTRSQYELEMLSTGIPEIQRTNLGNVVLLLKSLGVDELMQFNFMDPPPEDTILSSMYQLWVLGALDNVGELTATGRLMVEFPLDPQLSKMLVLSAELGCSAEVVIITAMLSVPNVFARPKSRETEANAAREKFNVAESDHLTLLHVYQQWTANKCSSAWCTKHFVQMKALIRVREVRAQLLDIMKSQRLPVISCGSDWDVVRKTIAGAMFEKAARIKGIDEYVNLLTAMPCHLHPSSALIGLGYSADYVVYHELVLTSKEYMRVVTAVDPHWLAEFGSAFYAVKDGIGSRASRARELASRKADMEEEMRLSRALSRAPSSAVSAPPRSRAASVAIGVVSQRRHSAPTPTGGIAPPPPPSSAPPPPSSAAPLLETGVKGKDKAKKKKKKKKKDKLPSTADLIAAVHMQSAAAAKKRKRGRL</sequence>
<dbReference type="GeneID" id="25570119"/>
<keyword evidence="8" id="KW-0508">mRNA splicing</keyword>
<dbReference type="FunFam" id="3.40.50.300:FF:000007">
    <property type="entry name" value="Pre-mRNA-splicing factor ATP-dependent RNA helicase"/>
    <property type="match status" value="1"/>
</dbReference>
<dbReference type="OMA" id="VDVMFHR"/>